<name>A0AA34R460_BORHD</name>
<dbReference type="EMBL" id="CP000048">
    <property type="protein sequence ID" value="AAX17074.1"/>
    <property type="molecule type" value="Genomic_DNA"/>
</dbReference>
<dbReference type="Proteomes" id="UP000008834">
    <property type="component" value="Chromosome"/>
</dbReference>
<dbReference type="PANTHER" id="PTHR42872:SF6">
    <property type="entry name" value="PROTEIN-GLUTAMATE METHYLESTERASE_PROTEIN-GLUTAMINE GLUTAMINASE"/>
    <property type="match status" value="1"/>
</dbReference>
<evidence type="ECO:0000313" key="8">
    <source>
        <dbReference type="Proteomes" id="UP000008834"/>
    </source>
</evidence>
<comment type="catalytic activity">
    <reaction evidence="4">
        <text>[protein]-L-glutamate 5-O-methyl ester + H2O = L-glutamyl-[protein] + methanol + H(+)</text>
        <dbReference type="Rhea" id="RHEA:23236"/>
        <dbReference type="Rhea" id="RHEA-COMP:10208"/>
        <dbReference type="Rhea" id="RHEA-COMP:10311"/>
        <dbReference type="ChEBI" id="CHEBI:15377"/>
        <dbReference type="ChEBI" id="CHEBI:15378"/>
        <dbReference type="ChEBI" id="CHEBI:17790"/>
        <dbReference type="ChEBI" id="CHEBI:29973"/>
        <dbReference type="ChEBI" id="CHEBI:82795"/>
        <dbReference type="EC" id="3.1.1.61"/>
    </reaction>
</comment>
<feature type="active site" evidence="5">
    <location>
        <position position="328"/>
    </location>
</feature>
<dbReference type="GO" id="GO:0005737">
    <property type="term" value="C:cytoplasm"/>
    <property type="evidence" value="ECO:0007669"/>
    <property type="project" value="InterPro"/>
</dbReference>
<dbReference type="KEGG" id="bhr:BH0568"/>
<keyword evidence="1 5" id="KW-0145">Chemotaxis</keyword>
<dbReference type="PIRSF" id="PIRSF000876">
    <property type="entry name" value="RR_chemtxs_CheB"/>
    <property type="match status" value="1"/>
</dbReference>
<evidence type="ECO:0000256" key="4">
    <source>
        <dbReference type="ARBA" id="ARBA00048267"/>
    </source>
</evidence>
<evidence type="ECO:0000256" key="1">
    <source>
        <dbReference type="ARBA" id="ARBA00022500"/>
    </source>
</evidence>
<dbReference type="PROSITE" id="PS50122">
    <property type="entry name" value="CHEB"/>
    <property type="match status" value="1"/>
</dbReference>
<dbReference type="RefSeq" id="WP_012422325.1">
    <property type="nucleotide sequence ID" value="NC_010673.1"/>
</dbReference>
<dbReference type="GO" id="GO:0008984">
    <property type="term" value="F:protein-glutamate methylesterase activity"/>
    <property type="evidence" value="ECO:0007669"/>
    <property type="project" value="UniProtKB-EC"/>
</dbReference>
<dbReference type="GeneID" id="71843386"/>
<protein>
    <recommendedName>
        <fullName evidence="3">protein-glutamate methylesterase</fullName>
        <ecNumber evidence="3">3.1.1.61</ecNumber>
    </recommendedName>
</protein>
<proteinExistence type="predicted"/>
<gene>
    <name evidence="7" type="ordered locus">BH0568</name>
</gene>
<organism evidence="7 8">
    <name type="scientific">Borrelia hermsii (strain HS1 / DAH)</name>
    <dbReference type="NCBI Taxonomy" id="314723"/>
    <lineage>
        <taxon>Bacteria</taxon>
        <taxon>Pseudomonadati</taxon>
        <taxon>Spirochaetota</taxon>
        <taxon>Spirochaetia</taxon>
        <taxon>Spirochaetales</taxon>
        <taxon>Borreliaceae</taxon>
        <taxon>Borrelia</taxon>
    </lineage>
</organism>
<reference evidence="8" key="1">
    <citation type="submission" date="2004-12" db="EMBL/GenBank/DDBJ databases">
        <title>The genome sequence of Borrelia hermsii and Borrelia turicatae: comparative analysis of two agents of endemic N. America relapsing fever.</title>
        <authorList>
            <person name="Porcella S.F."/>
            <person name="Raffel S.J."/>
            <person name="Schrumpf M.E."/>
            <person name="Montgomery B."/>
            <person name="Smith T."/>
            <person name="Schwan T.G."/>
        </authorList>
    </citation>
    <scope>NUCLEOTIDE SEQUENCE [LARGE SCALE GENOMIC DNA]</scope>
    <source>
        <strain evidence="8">HS1 / DAH</strain>
    </source>
</reference>
<dbReference type="SUPFAM" id="SSF52738">
    <property type="entry name" value="Methylesterase CheB, C-terminal domain"/>
    <property type="match status" value="1"/>
</dbReference>
<dbReference type="GO" id="GO:0006935">
    <property type="term" value="P:chemotaxis"/>
    <property type="evidence" value="ECO:0007669"/>
    <property type="project" value="UniProtKB-UniRule"/>
</dbReference>
<dbReference type="InterPro" id="IPR035909">
    <property type="entry name" value="CheB_C"/>
</dbReference>
<evidence type="ECO:0000256" key="2">
    <source>
        <dbReference type="ARBA" id="ARBA00022801"/>
    </source>
</evidence>
<dbReference type="InterPro" id="IPR000673">
    <property type="entry name" value="Sig_transdc_resp-reg_Me-estase"/>
</dbReference>
<dbReference type="Gene3D" id="3.40.50.180">
    <property type="entry name" value="Methylesterase CheB, C-terminal domain"/>
    <property type="match status" value="1"/>
</dbReference>
<feature type="active site" evidence="5">
    <location>
        <position position="232"/>
    </location>
</feature>
<dbReference type="AlphaFoldDB" id="A0AA34R460"/>
<dbReference type="InterPro" id="IPR008248">
    <property type="entry name" value="CheB-like"/>
</dbReference>
<sequence length="383" mass="42270">MKILVIDIQGLIRQVFVRAFAKDMDIEVLNPGSNSLNLINIFLQKFPDLVIIVENTAKSHFGLALNNVLNNISLPVVFIAEDEVYPKFGFLEPKKDKIKLIINKLNFKLTVNLFRSDYLNLIKSEIKKLADNKFIASCETKRIKAPDFFAKSESEKSEGDIVGITKSYKVSDVINVAPKNDPDVVLRYQGVINKNKTGKVIFVGSSTGGTEALRVFLKSFKKDSPPIVIVQHMPGGFTTSFAKSLNNELEVDVKEAEDGDILRPGLVIIANGNYHLIVKYASGSYFVNLLDGPLVSRHKPSVNVLFRSAAMYAGENAIGVMLTGMGDDGACCMLEMKRSGAYNIAQDQVTSVVFGMPMEAIKIGAVDKVLPLNKISEYILRRS</sequence>
<feature type="active site" evidence="5">
    <location>
        <position position="206"/>
    </location>
</feature>
<evidence type="ECO:0000256" key="5">
    <source>
        <dbReference type="PROSITE-ProRule" id="PRU00050"/>
    </source>
</evidence>
<dbReference type="Pfam" id="PF01339">
    <property type="entry name" value="CheB_methylest"/>
    <property type="match status" value="1"/>
</dbReference>
<dbReference type="CDD" id="cd16432">
    <property type="entry name" value="CheB_Rec"/>
    <property type="match status" value="1"/>
</dbReference>
<evidence type="ECO:0000259" key="6">
    <source>
        <dbReference type="PROSITE" id="PS50122"/>
    </source>
</evidence>
<dbReference type="EC" id="3.1.1.61" evidence="3"/>
<accession>A0AA34R460</accession>
<evidence type="ECO:0000313" key="7">
    <source>
        <dbReference type="EMBL" id="AAX17074.1"/>
    </source>
</evidence>
<dbReference type="GO" id="GO:0000156">
    <property type="term" value="F:phosphorelay response regulator activity"/>
    <property type="evidence" value="ECO:0007669"/>
    <property type="project" value="InterPro"/>
</dbReference>
<dbReference type="PANTHER" id="PTHR42872">
    <property type="entry name" value="PROTEIN-GLUTAMATE METHYLESTERASE/PROTEIN-GLUTAMINE GLUTAMINASE"/>
    <property type="match status" value="1"/>
</dbReference>
<keyword evidence="2 5" id="KW-0378">Hydrolase</keyword>
<evidence type="ECO:0000256" key="3">
    <source>
        <dbReference type="ARBA" id="ARBA00039140"/>
    </source>
</evidence>
<feature type="domain" description="CheB-type methylesterase" evidence="6">
    <location>
        <begin position="194"/>
        <end position="383"/>
    </location>
</feature>